<dbReference type="InterPro" id="IPR011032">
    <property type="entry name" value="GroES-like_sf"/>
</dbReference>
<evidence type="ECO:0000256" key="3">
    <source>
        <dbReference type="ARBA" id="ARBA00023002"/>
    </source>
</evidence>
<dbReference type="Pfam" id="PF08240">
    <property type="entry name" value="ADH_N"/>
    <property type="match status" value="1"/>
</dbReference>
<dbReference type="PANTHER" id="PTHR43401">
    <property type="entry name" value="L-THREONINE 3-DEHYDROGENASE"/>
    <property type="match status" value="1"/>
</dbReference>
<dbReference type="EMBL" id="LAZR01009358">
    <property type="protein sequence ID" value="KKM73111.1"/>
    <property type="molecule type" value="Genomic_DNA"/>
</dbReference>
<dbReference type="GO" id="GO:0016491">
    <property type="term" value="F:oxidoreductase activity"/>
    <property type="evidence" value="ECO:0007669"/>
    <property type="project" value="UniProtKB-KW"/>
</dbReference>
<accession>A0A0F9KEJ0</accession>
<dbReference type="InterPro" id="IPR050129">
    <property type="entry name" value="Zn_alcohol_dh"/>
</dbReference>
<protein>
    <recommendedName>
        <fullName evidence="4">Enoyl reductase (ER) domain-containing protein</fullName>
    </recommendedName>
</protein>
<dbReference type="PANTHER" id="PTHR43401:SF2">
    <property type="entry name" value="L-THREONINE 3-DEHYDROGENASE"/>
    <property type="match status" value="1"/>
</dbReference>
<organism evidence="5">
    <name type="scientific">marine sediment metagenome</name>
    <dbReference type="NCBI Taxonomy" id="412755"/>
    <lineage>
        <taxon>unclassified sequences</taxon>
        <taxon>metagenomes</taxon>
        <taxon>ecological metagenomes</taxon>
    </lineage>
</organism>
<dbReference type="AlphaFoldDB" id="A0A0F9KEJ0"/>
<evidence type="ECO:0000256" key="2">
    <source>
        <dbReference type="ARBA" id="ARBA00022833"/>
    </source>
</evidence>
<dbReference type="InterPro" id="IPR013154">
    <property type="entry name" value="ADH-like_N"/>
</dbReference>
<dbReference type="InterPro" id="IPR002328">
    <property type="entry name" value="ADH_Zn_CS"/>
</dbReference>
<sequence>MMKAAVFYGPRDVKVEEVEKPKIQDNEILIKVKACGICGSDLHMYKLNLFSPILCRPLKKGGIPGHEYSGDIVEVGGKVKGFKEGDRVVALSNGGMAEFIPVTIIEGLNVIKIPPGVSYDEAPTLEPIANSYHAMMKCEIPKGANIVIFGAGAIGLGIIQCLKALEVPVNKIIVIDLSDHRLNIAKKLGADAVINAKKTDPQAKVMELVGGVPFSRLPLMQMPKVDIVYDCVGYMKQHKGPLVLQQAISMVREITGTIVIHGIFEDTISLDMLFVIGKEVTIKGSFAFTREELEKSMELIKNKKVDRSQIISHEFSLDNAKEAFETQCNVDESVKVLIKP</sequence>
<feature type="domain" description="Enoyl reductase (ER)" evidence="4">
    <location>
        <begin position="9"/>
        <end position="338"/>
    </location>
</feature>
<dbReference type="InterPro" id="IPR036291">
    <property type="entry name" value="NAD(P)-bd_dom_sf"/>
</dbReference>
<dbReference type="Gene3D" id="3.90.180.10">
    <property type="entry name" value="Medium-chain alcohol dehydrogenases, catalytic domain"/>
    <property type="match status" value="2"/>
</dbReference>
<dbReference type="SMART" id="SM00829">
    <property type="entry name" value="PKS_ER"/>
    <property type="match status" value="1"/>
</dbReference>
<keyword evidence="3" id="KW-0560">Oxidoreductase</keyword>
<evidence type="ECO:0000313" key="5">
    <source>
        <dbReference type="EMBL" id="KKM73111.1"/>
    </source>
</evidence>
<name>A0A0F9KEJ0_9ZZZZ</name>
<dbReference type="Gene3D" id="3.40.50.720">
    <property type="entry name" value="NAD(P)-binding Rossmann-like Domain"/>
    <property type="match status" value="1"/>
</dbReference>
<dbReference type="SUPFAM" id="SSF50129">
    <property type="entry name" value="GroES-like"/>
    <property type="match status" value="1"/>
</dbReference>
<dbReference type="InterPro" id="IPR013149">
    <property type="entry name" value="ADH-like_C"/>
</dbReference>
<evidence type="ECO:0000256" key="1">
    <source>
        <dbReference type="ARBA" id="ARBA00022723"/>
    </source>
</evidence>
<proteinExistence type="predicted"/>
<keyword evidence="2" id="KW-0862">Zinc</keyword>
<keyword evidence="1" id="KW-0479">Metal-binding</keyword>
<dbReference type="Pfam" id="PF00107">
    <property type="entry name" value="ADH_zinc_N"/>
    <property type="match status" value="1"/>
</dbReference>
<reference evidence="5" key="1">
    <citation type="journal article" date="2015" name="Nature">
        <title>Complex archaea that bridge the gap between prokaryotes and eukaryotes.</title>
        <authorList>
            <person name="Spang A."/>
            <person name="Saw J.H."/>
            <person name="Jorgensen S.L."/>
            <person name="Zaremba-Niedzwiedzka K."/>
            <person name="Martijn J."/>
            <person name="Lind A.E."/>
            <person name="van Eijk R."/>
            <person name="Schleper C."/>
            <person name="Guy L."/>
            <person name="Ettema T.J."/>
        </authorList>
    </citation>
    <scope>NUCLEOTIDE SEQUENCE</scope>
</reference>
<dbReference type="SUPFAM" id="SSF51735">
    <property type="entry name" value="NAD(P)-binding Rossmann-fold domains"/>
    <property type="match status" value="1"/>
</dbReference>
<dbReference type="InterPro" id="IPR020843">
    <property type="entry name" value="ER"/>
</dbReference>
<dbReference type="GO" id="GO:0008270">
    <property type="term" value="F:zinc ion binding"/>
    <property type="evidence" value="ECO:0007669"/>
    <property type="project" value="InterPro"/>
</dbReference>
<gene>
    <name evidence="5" type="ORF">LCGC14_1413770</name>
</gene>
<comment type="caution">
    <text evidence="5">The sequence shown here is derived from an EMBL/GenBank/DDBJ whole genome shotgun (WGS) entry which is preliminary data.</text>
</comment>
<evidence type="ECO:0000259" key="4">
    <source>
        <dbReference type="SMART" id="SM00829"/>
    </source>
</evidence>
<dbReference type="PROSITE" id="PS00059">
    <property type="entry name" value="ADH_ZINC"/>
    <property type="match status" value="1"/>
</dbReference>